<dbReference type="Gene3D" id="3.30.420.110">
    <property type="entry name" value="MutS, connector domain"/>
    <property type="match status" value="1"/>
</dbReference>
<organism evidence="10 11">
    <name type="scientific">Euplotes crassus</name>
    <dbReference type="NCBI Taxonomy" id="5936"/>
    <lineage>
        <taxon>Eukaryota</taxon>
        <taxon>Sar</taxon>
        <taxon>Alveolata</taxon>
        <taxon>Ciliophora</taxon>
        <taxon>Intramacronucleata</taxon>
        <taxon>Spirotrichea</taxon>
        <taxon>Hypotrichia</taxon>
        <taxon>Euplotida</taxon>
        <taxon>Euplotidae</taxon>
        <taxon>Moneuplotes</taxon>
    </lineage>
</organism>
<dbReference type="AlphaFoldDB" id="A0AAD1ULE7"/>
<dbReference type="GO" id="GO:0005524">
    <property type="term" value="F:ATP binding"/>
    <property type="evidence" value="ECO:0007669"/>
    <property type="project" value="UniProtKB-UniRule"/>
</dbReference>
<gene>
    <name evidence="10" type="ORF">ECRASSUSDP1_LOCUS12226</name>
</gene>
<dbReference type="SMART" id="SM00534">
    <property type="entry name" value="MUTSac"/>
    <property type="match status" value="1"/>
</dbReference>
<keyword evidence="5 6" id="KW-0238">DNA-binding</keyword>
<dbReference type="InterPro" id="IPR007861">
    <property type="entry name" value="DNA_mismatch_repair_MutS_clamp"/>
</dbReference>
<reference evidence="10" key="1">
    <citation type="submission" date="2023-07" db="EMBL/GenBank/DDBJ databases">
        <authorList>
            <consortium name="AG Swart"/>
            <person name="Singh M."/>
            <person name="Singh A."/>
            <person name="Seah K."/>
            <person name="Emmerich C."/>
        </authorList>
    </citation>
    <scope>NUCLEOTIDE SEQUENCE</scope>
    <source>
        <strain evidence="10">DP1</strain>
    </source>
</reference>
<evidence type="ECO:0000256" key="6">
    <source>
        <dbReference type="PIRNR" id="PIRNR037677"/>
    </source>
</evidence>
<dbReference type="InterPro" id="IPR007860">
    <property type="entry name" value="DNA_mmatch_repair_MutS_con_dom"/>
</dbReference>
<evidence type="ECO:0000313" key="10">
    <source>
        <dbReference type="EMBL" id="CAI2370907.1"/>
    </source>
</evidence>
<dbReference type="InterPro" id="IPR016151">
    <property type="entry name" value="DNA_mismatch_repair_MutS_N"/>
</dbReference>
<feature type="compositionally biased region" description="Basic and acidic residues" evidence="8">
    <location>
        <begin position="19"/>
        <end position="30"/>
    </location>
</feature>
<feature type="region of interest" description="Disordered" evidence="8">
    <location>
        <begin position="102"/>
        <end position="138"/>
    </location>
</feature>
<feature type="region of interest" description="Disordered" evidence="8">
    <location>
        <begin position="1"/>
        <end position="74"/>
    </location>
</feature>
<keyword evidence="3 6" id="KW-0227">DNA damage</keyword>
<dbReference type="SUPFAM" id="SSF53150">
    <property type="entry name" value="DNA repair protein MutS, domain II"/>
    <property type="match status" value="1"/>
</dbReference>
<dbReference type="InterPro" id="IPR027417">
    <property type="entry name" value="P-loop_NTPase"/>
</dbReference>
<evidence type="ECO:0000256" key="4">
    <source>
        <dbReference type="ARBA" id="ARBA00022840"/>
    </source>
</evidence>
<feature type="compositionally biased region" description="Basic residues" evidence="8">
    <location>
        <begin position="159"/>
        <end position="175"/>
    </location>
</feature>
<dbReference type="InterPro" id="IPR036678">
    <property type="entry name" value="MutS_con_dom_sf"/>
</dbReference>
<dbReference type="SUPFAM" id="SSF48334">
    <property type="entry name" value="DNA repair protein MutS, domain III"/>
    <property type="match status" value="1"/>
</dbReference>
<dbReference type="Proteomes" id="UP001295684">
    <property type="component" value="Unassembled WGS sequence"/>
</dbReference>
<dbReference type="NCBIfam" id="NF003810">
    <property type="entry name" value="PRK05399.1"/>
    <property type="match status" value="1"/>
</dbReference>
<dbReference type="InterPro" id="IPR007696">
    <property type="entry name" value="DNA_mismatch_repair_MutS_core"/>
</dbReference>
<dbReference type="PANTHER" id="PTHR11361:SF148">
    <property type="entry name" value="DNA MISMATCH REPAIR PROTEIN MSH6"/>
    <property type="match status" value="1"/>
</dbReference>
<evidence type="ECO:0000256" key="1">
    <source>
        <dbReference type="ARBA" id="ARBA00006271"/>
    </source>
</evidence>
<dbReference type="PIRSF" id="PIRSF037677">
    <property type="entry name" value="DNA_mis_repair_Msh6"/>
    <property type="match status" value="1"/>
</dbReference>
<dbReference type="Pfam" id="PF05190">
    <property type="entry name" value="MutS_IV"/>
    <property type="match status" value="1"/>
</dbReference>
<proteinExistence type="inferred from homology"/>
<dbReference type="GO" id="GO:0140664">
    <property type="term" value="F:ATP-dependent DNA damage sensor activity"/>
    <property type="evidence" value="ECO:0007669"/>
    <property type="project" value="InterPro"/>
</dbReference>
<dbReference type="FunFam" id="1.10.1420.10:FF:000005">
    <property type="entry name" value="DNA mismatch repair protein"/>
    <property type="match status" value="1"/>
</dbReference>
<sequence length="1153" mass="131863">MSGKQRQVGLGSYFKPKSARHEAKTAKKGQENINNMASDTSKKCGNLTTKHPNSIKEPKTAPKRNKSKVVDSDESFEVDEAILSDLDSDHIDQSELEALVDELDQEETQKPNTNRITQAKREEAKDFETPAVPRKKQATLATFNRLEGFGFTGSVKKKDPPKRKTAVQQNKRKTPHQAQTPRLPGQGKQKVDEMAAMSQQEVLDGLPDFLKPENKRDERKRKVDDPEYDHTTLFIPFDFMKGLTPAMKQYWGAKAKNYDKVLLFKLGKFYEMFYEDAIIGVRLLNLNWMGGAKKYHVGFPEKAIDKYVPILVNNGFKVAVVEQTETPKQMDKRLRMSGIPKSRQCVLREVCNVYTKGTFNDVNDVSYEAKWVLAFSSDFENNIGVAFFDITTLKFFIGQFEDNHMYGKFRTLAMELRPAEILYDKSQAKDELLKILLNSPVPPIKIGLPAKSCLNAFKSMSKIESYMGVDYLSKSDGKDQMQSILHDFNNSLDKNDLSVTCMGMIISYLENTMNERLFADKLFDFNRYDPDRSIQSRMVLDSQALEHLQILEVKTARGMVQEGSLFGMIDDSRTPFGKRLLKKWISSPLQNIEMINSRLDSVEDLIENGHEFETLRTKLLKLKDLEKELSRLYQYSINRNEKAIYFEDISLKKLREFHNILQKMKEIPDYIRAISECKDGFKSERLKQLITINEEEEGFGENSQDDFEELDKSNGLFPNLVKELEEFESMVTWKKIGPERIPEPSKGIDQTFDEANEVVSQIKEELSKVLLKERDRFNGDPNINFSHAKFRYELEVPERYVRGKQKPSDYEYTSQRKGFQRFHTKEIREWVEQLEEAEEALKAAIIPFICSLFSHFHSKSNIWGRAIACLAELDCLCSLAFFSRNSIGACTRPEFIRNEDNNYHSYLELKKMRHPGVESTGVSNGSFIPNDTVIGRRFDCEDSGTESNPYILLITGPNMGGKSTLLRQTCIAVILAQIGCYVPAEKCVLTPVDRIFTRIGASDRILEGKSVFFVELEETKQVLDYATSSSLIIMDELGRGTSTYDGFSLAKAVLDYLVKSIKCIGLFTTHYHMLCNFKKIDGLENFHMGYRFDEETNNVTFLYRLTPGACSNSFGIQVASLAGIPESVLQKAIPKAAEMKSFNKDIDFEAMRE</sequence>
<dbReference type="InterPro" id="IPR017261">
    <property type="entry name" value="DNA_mismatch_repair_MutS/MSH"/>
</dbReference>
<keyword evidence="11" id="KW-1185">Reference proteome</keyword>
<dbReference type="Pfam" id="PF05188">
    <property type="entry name" value="MutS_II"/>
    <property type="match status" value="1"/>
</dbReference>
<comment type="similarity">
    <text evidence="1 6 7">Belongs to the DNA mismatch repair MutS family.</text>
</comment>
<feature type="compositionally biased region" description="Basic and acidic residues" evidence="8">
    <location>
        <begin position="119"/>
        <end position="128"/>
    </location>
</feature>
<dbReference type="InterPro" id="IPR036187">
    <property type="entry name" value="DNA_mismatch_repair_MutS_sf"/>
</dbReference>
<evidence type="ECO:0000256" key="5">
    <source>
        <dbReference type="ARBA" id="ARBA00023125"/>
    </source>
</evidence>
<evidence type="ECO:0000256" key="2">
    <source>
        <dbReference type="ARBA" id="ARBA00022741"/>
    </source>
</evidence>
<dbReference type="GO" id="GO:0030983">
    <property type="term" value="F:mismatched DNA binding"/>
    <property type="evidence" value="ECO:0007669"/>
    <property type="project" value="UniProtKB-UniRule"/>
</dbReference>
<evidence type="ECO:0000256" key="3">
    <source>
        <dbReference type="ARBA" id="ARBA00022763"/>
    </source>
</evidence>
<dbReference type="Gene3D" id="3.40.50.300">
    <property type="entry name" value="P-loop containing nucleotide triphosphate hydrolases"/>
    <property type="match status" value="1"/>
</dbReference>
<keyword evidence="6 7" id="KW-0234">DNA repair</keyword>
<dbReference type="PROSITE" id="PS00486">
    <property type="entry name" value="DNA_MISMATCH_REPAIR_2"/>
    <property type="match status" value="1"/>
</dbReference>
<dbReference type="InterPro" id="IPR007695">
    <property type="entry name" value="DNA_mismatch_repair_MutS-lik_N"/>
</dbReference>
<feature type="region of interest" description="Disordered" evidence="8">
    <location>
        <begin position="150"/>
        <end position="191"/>
    </location>
</feature>
<dbReference type="Gene3D" id="1.10.1420.10">
    <property type="match status" value="2"/>
</dbReference>
<dbReference type="GO" id="GO:0006298">
    <property type="term" value="P:mismatch repair"/>
    <property type="evidence" value="ECO:0007669"/>
    <property type="project" value="InterPro"/>
</dbReference>
<comment type="caution">
    <text evidence="10">The sequence shown here is derived from an EMBL/GenBank/DDBJ whole genome shotgun (WGS) entry which is preliminary data.</text>
</comment>
<evidence type="ECO:0000313" key="11">
    <source>
        <dbReference type="Proteomes" id="UP001295684"/>
    </source>
</evidence>
<dbReference type="Pfam" id="PF05192">
    <property type="entry name" value="MutS_III"/>
    <property type="match status" value="1"/>
</dbReference>
<keyword evidence="2 6" id="KW-0547">Nucleotide-binding</keyword>
<dbReference type="EMBL" id="CAMPGE010012123">
    <property type="protein sequence ID" value="CAI2370907.1"/>
    <property type="molecule type" value="Genomic_DNA"/>
</dbReference>
<protein>
    <recommendedName>
        <fullName evidence="6">DNA mismatch repair protein</fullName>
    </recommendedName>
</protein>
<evidence type="ECO:0000256" key="8">
    <source>
        <dbReference type="SAM" id="MobiDB-lite"/>
    </source>
</evidence>
<accession>A0AAD1ULE7</accession>
<comment type="function">
    <text evidence="6 7">Component of the post-replicative DNA mismatch repair system (MMR).</text>
</comment>
<dbReference type="Pfam" id="PF01624">
    <property type="entry name" value="MutS_I"/>
    <property type="match status" value="1"/>
</dbReference>
<dbReference type="Gene3D" id="3.40.1170.10">
    <property type="entry name" value="DNA repair protein MutS, domain I"/>
    <property type="match status" value="1"/>
</dbReference>
<dbReference type="InterPro" id="IPR045076">
    <property type="entry name" value="MutS"/>
</dbReference>
<keyword evidence="4 6" id="KW-0067">ATP-binding</keyword>
<dbReference type="PANTHER" id="PTHR11361">
    <property type="entry name" value="DNA MISMATCH REPAIR PROTEIN MUTS FAMILY MEMBER"/>
    <property type="match status" value="1"/>
</dbReference>
<dbReference type="GO" id="GO:0032301">
    <property type="term" value="C:MutSalpha complex"/>
    <property type="evidence" value="ECO:0007669"/>
    <property type="project" value="TreeGrafter"/>
</dbReference>
<dbReference type="SUPFAM" id="SSF55271">
    <property type="entry name" value="DNA repair protein MutS, domain I"/>
    <property type="match status" value="1"/>
</dbReference>
<feature type="domain" description="DNA mismatch repair proteins mutS family" evidence="9">
    <location>
        <begin position="1030"/>
        <end position="1046"/>
    </location>
</feature>
<evidence type="ECO:0000259" key="9">
    <source>
        <dbReference type="PROSITE" id="PS00486"/>
    </source>
</evidence>
<evidence type="ECO:0000256" key="7">
    <source>
        <dbReference type="RuleBase" id="RU003756"/>
    </source>
</evidence>
<dbReference type="SMART" id="SM00533">
    <property type="entry name" value="MUTSd"/>
    <property type="match status" value="1"/>
</dbReference>
<dbReference type="SUPFAM" id="SSF52540">
    <property type="entry name" value="P-loop containing nucleoside triphosphate hydrolases"/>
    <property type="match status" value="1"/>
</dbReference>
<dbReference type="Pfam" id="PF00488">
    <property type="entry name" value="MutS_V"/>
    <property type="match status" value="1"/>
</dbReference>
<name>A0AAD1ULE7_EUPCR</name>
<dbReference type="InterPro" id="IPR000432">
    <property type="entry name" value="DNA_mismatch_repair_MutS_C"/>
</dbReference>